<evidence type="ECO:0000256" key="1">
    <source>
        <dbReference type="SAM" id="Phobius"/>
    </source>
</evidence>
<feature type="transmembrane region" description="Helical" evidence="1">
    <location>
        <begin position="35"/>
        <end position="55"/>
    </location>
</feature>
<keyword evidence="1" id="KW-1133">Transmembrane helix</keyword>
<proteinExistence type="predicted"/>
<evidence type="ECO:0000313" key="3">
    <source>
        <dbReference type="EMBL" id="KAL1596502.1"/>
    </source>
</evidence>
<reference evidence="3 4" key="1">
    <citation type="submission" date="2024-02" db="EMBL/GenBank/DDBJ databases">
        <title>De novo assembly and annotation of 12 fungi associated with fruit tree decline syndrome in Ontario, Canada.</title>
        <authorList>
            <person name="Sulman M."/>
            <person name="Ellouze W."/>
            <person name="Ilyukhin E."/>
        </authorList>
    </citation>
    <scope>NUCLEOTIDE SEQUENCE [LARGE SCALE GENOMIC DNA]</scope>
    <source>
        <strain evidence="3 4">M42-189</strain>
    </source>
</reference>
<dbReference type="Proteomes" id="UP001521785">
    <property type="component" value="Unassembled WGS sequence"/>
</dbReference>
<evidence type="ECO:0000313" key="4">
    <source>
        <dbReference type="Proteomes" id="UP001521785"/>
    </source>
</evidence>
<comment type="caution">
    <text evidence="3">The sequence shown here is derived from an EMBL/GenBank/DDBJ whole genome shotgun (WGS) entry which is preliminary data.</text>
</comment>
<gene>
    <name evidence="3" type="ORF">SLS60_009149</name>
</gene>
<keyword evidence="4" id="KW-1185">Reference proteome</keyword>
<feature type="chain" id="PRO_5045477805" evidence="2">
    <location>
        <begin position="20"/>
        <end position="195"/>
    </location>
</feature>
<name>A0ABR3QXK1_9PLEO</name>
<accession>A0ABR3QXK1</accession>
<protein>
    <submittedName>
        <fullName evidence="3">Uncharacterized protein</fullName>
    </submittedName>
</protein>
<keyword evidence="1" id="KW-0472">Membrane</keyword>
<keyword evidence="2" id="KW-0732">Signal</keyword>
<evidence type="ECO:0000256" key="2">
    <source>
        <dbReference type="SAM" id="SignalP"/>
    </source>
</evidence>
<sequence length="195" mass="21705">MVATLLLLSLFVLFGGVELGLVYAIRPPYNRGVDWPVLLIGVISFILLIGAYFAIPFELLKRRGRVVGIDFIFLTVDWCGAFFSLMSLVAQSEFDALFGTMYALCCAIEMSMVVSHLIWKLRTSGIRKRAQAEGETFDESAEGRAWQAEGIDLEAKFWKLIGRDDKARQEEEYLEEGAIEEEVAAGKNTVPIGAV</sequence>
<feature type="signal peptide" evidence="2">
    <location>
        <begin position="1"/>
        <end position="19"/>
    </location>
</feature>
<keyword evidence="1" id="KW-0812">Transmembrane</keyword>
<dbReference type="EMBL" id="JAKJXO020000014">
    <property type="protein sequence ID" value="KAL1596502.1"/>
    <property type="molecule type" value="Genomic_DNA"/>
</dbReference>
<organism evidence="3 4">
    <name type="scientific">Paraconiothyrium brasiliense</name>
    <dbReference type="NCBI Taxonomy" id="300254"/>
    <lineage>
        <taxon>Eukaryota</taxon>
        <taxon>Fungi</taxon>
        <taxon>Dikarya</taxon>
        <taxon>Ascomycota</taxon>
        <taxon>Pezizomycotina</taxon>
        <taxon>Dothideomycetes</taxon>
        <taxon>Pleosporomycetidae</taxon>
        <taxon>Pleosporales</taxon>
        <taxon>Massarineae</taxon>
        <taxon>Didymosphaeriaceae</taxon>
        <taxon>Paraconiothyrium</taxon>
    </lineage>
</organism>
<feature type="transmembrane region" description="Helical" evidence="1">
    <location>
        <begin position="67"/>
        <end position="90"/>
    </location>
</feature>
<feature type="transmembrane region" description="Helical" evidence="1">
    <location>
        <begin position="96"/>
        <end position="119"/>
    </location>
</feature>